<proteinExistence type="predicted"/>
<sequence length="40" mass="4872">MANFADVWRKVWLRVADADSLLVRTWVQETYDDLADRYPW</sequence>
<protein>
    <submittedName>
        <fullName evidence="1">Uncharacterized protein</fullName>
    </submittedName>
</protein>
<organism evidence="1">
    <name type="scientific">marine sediment metagenome</name>
    <dbReference type="NCBI Taxonomy" id="412755"/>
    <lineage>
        <taxon>unclassified sequences</taxon>
        <taxon>metagenomes</taxon>
        <taxon>ecological metagenomes</taxon>
    </lineage>
</organism>
<dbReference type="EMBL" id="LAZR01006995">
    <property type="protein sequence ID" value="KKM88181.1"/>
    <property type="molecule type" value="Genomic_DNA"/>
</dbReference>
<evidence type="ECO:0000313" key="1">
    <source>
        <dbReference type="EMBL" id="KKM88181.1"/>
    </source>
</evidence>
<dbReference type="AlphaFoldDB" id="A0A0F9LLR6"/>
<accession>A0A0F9LLR6</accession>
<name>A0A0F9LLR6_9ZZZZ</name>
<comment type="caution">
    <text evidence="1">The sequence shown here is derived from an EMBL/GenBank/DDBJ whole genome shotgun (WGS) entry which is preliminary data.</text>
</comment>
<reference evidence="1" key="1">
    <citation type="journal article" date="2015" name="Nature">
        <title>Complex archaea that bridge the gap between prokaryotes and eukaryotes.</title>
        <authorList>
            <person name="Spang A."/>
            <person name="Saw J.H."/>
            <person name="Jorgensen S.L."/>
            <person name="Zaremba-Niedzwiedzka K."/>
            <person name="Martijn J."/>
            <person name="Lind A.E."/>
            <person name="van Eijk R."/>
            <person name="Schleper C."/>
            <person name="Guy L."/>
            <person name="Ettema T.J."/>
        </authorList>
    </citation>
    <scope>NUCLEOTIDE SEQUENCE</scope>
</reference>
<feature type="non-terminal residue" evidence="1">
    <location>
        <position position="40"/>
    </location>
</feature>
<gene>
    <name evidence="1" type="ORF">LCGC14_1261390</name>
</gene>